<protein>
    <recommendedName>
        <fullName evidence="3">HTH tetR-type domain-containing protein</fullName>
    </recommendedName>
</protein>
<feature type="domain" description="HTH tetR-type" evidence="3">
    <location>
        <begin position="4"/>
        <end position="64"/>
    </location>
</feature>
<dbReference type="InterPro" id="IPR001647">
    <property type="entry name" value="HTH_TetR"/>
</dbReference>
<proteinExistence type="predicted"/>
<dbReference type="PANTHER" id="PTHR43479:SF11">
    <property type="entry name" value="ACREF_ENVCD OPERON REPRESSOR-RELATED"/>
    <property type="match status" value="1"/>
</dbReference>
<dbReference type="Gene3D" id="1.10.357.10">
    <property type="entry name" value="Tetracycline Repressor, domain 2"/>
    <property type="match status" value="1"/>
</dbReference>
<gene>
    <name evidence="4" type="ORF">COR50_04715</name>
</gene>
<dbReference type="RefSeq" id="WP_098192921.1">
    <property type="nucleotide sequence ID" value="NZ_CP023777.1"/>
</dbReference>
<dbReference type="PROSITE" id="PS50977">
    <property type="entry name" value="HTH_TETR_2"/>
    <property type="match status" value="1"/>
</dbReference>
<dbReference type="InterPro" id="IPR050624">
    <property type="entry name" value="HTH-type_Tx_Regulator"/>
</dbReference>
<evidence type="ECO:0000256" key="1">
    <source>
        <dbReference type="ARBA" id="ARBA00023125"/>
    </source>
</evidence>
<organism evidence="4 5">
    <name type="scientific">Chitinophaga caeni</name>
    <dbReference type="NCBI Taxonomy" id="2029983"/>
    <lineage>
        <taxon>Bacteria</taxon>
        <taxon>Pseudomonadati</taxon>
        <taxon>Bacteroidota</taxon>
        <taxon>Chitinophagia</taxon>
        <taxon>Chitinophagales</taxon>
        <taxon>Chitinophagaceae</taxon>
        <taxon>Chitinophaga</taxon>
    </lineage>
</organism>
<dbReference type="AlphaFoldDB" id="A0A291QRL4"/>
<dbReference type="EMBL" id="CP023777">
    <property type="protein sequence ID" value="ATL46533.1"/>
    <property type="molecule type" value="Genomic_DNA"/>
</dbReference>
<evidence type="ECO:0000313" key="4">
    <source>
        <dbReference type="EMBL" id="ATL46533.1"/>
    </source>
</evidence>
<dbReference type="Pfam" id="PF00440">
    <property type="entry name" value="TetR_N"/>
    <property type="match status" value="1"/>
</dbReference>
<evidence type="ECO:0000313" key="5">
    <source>
        <dbReference type="Proteomes" id="UP000220133"/>
    </source>
</evidence>
<accession>A0A291QRL4</accession>
<keyword evidence="5" id="KW-1185">Reference proteome</keyword>
<sequence>MQQTGTQERILDVALRMFMTYGAKSITMNDISRECGISKKTLYEHFEDKNELVQEAITFMLKCHLDDIMTTNGQAKNAIEELVFGLEHTEKMVKTVNPVLLYEVEKYFPSSWKVIMEFKEGFLADYLSKNLERGMEEGLYRKNINIPVIRHMRLLQLDSAFNPQHFPVAKFDLHEVLYQVAAHYIHGIATLKGHKLVNKYLNINEEE</sequence>
<reference evidence="4 5" key="1">
    <citation type="submission" date="2017-10" db="EMBL/GenBank/DDBJ databases">
        <title>Paenichitinophaga pekingensis gen. nov., sp. nov., isolated from activated sludge.</title>
        <authorList>
            <person name="Jin D."/>
            <person name="Kong X."/>
            <person name="Deng Y."/>
            <person name="Bai Z."/>
        </authorList>
    </citation>
    <scope>NUCLEOTIDE SEQUENCE [LARGE SCALE GENOMIC DNA]</scope>
    <source>
        <strain evidence="4 5">13</strain>
    </source>
</reference>
<dbReference type="KEGG" id="cbae:COR50_04715"/>
<dbReference type="GO" id="GO:0003677">
    <property type="term" value="F:DNA binding"/>
    <property type="evidence" value="ECO:0007669"/>
    <property type="project" value="UniProtKB-UniRule"/>
</dbReference>
<dbReference type="PANTHER" id="PTHR43479">
    <property type="entry name" value="ACREF/ENVCD OPERON REPRESSOR-RELATED"/>
    <property type="match status" value="1"/>
</dbReference>
<dbReference type="OrthoDB" id="881297at2"/>
<feature type="DNA-binding region" description="H-T-H motif" evidence="2">
    <location>
        <begin position="27"/>
        <end position="46"/>
    </location>
</feature>
<evidence type="ECO:0000256" key="2">
    <source>
        <dbReference type="PROSITE-ProRule" id="PRU00335"/>
    </source>
</evidence>
<dbReference type="Proteomes" id="UP000220133">
    <property type="component" value="Chromosome"/>
</dbReference>
<dbReference type="SUPFAM" id="SSF46689">
    <property type="entry name" value="Homeodomain-like"/>
    <property type="match status" value="1"/>
</dbReference>
<keyword evidence="1 2" id="KW-0238">DNA-binding</keyword>
<name>A0A291QRL4_9BACT</name>
<dbReference type="InterPro" id="IPR009057">
    <property type="entry name" value="Homeodomain-like_sf"/>
</dbReference>
<dbReference type="PRINTS" id="PR00455">
    <property type="entry name" value="HTHTETR"/>
</dbReference>
<evidence type="ECO:0000259" key="3">
    <source>
        <dbReference type="PROSITE" id="PS50977"/>
    </source>
</evidence>